<dbReference type="Proteomes" id="UP001528411">
    <property type="component" value="Unassembled WGS sequence"/>
</dbReference>
<dbReference type="SUPFAM" id="SSF140566">
    <property type="entry name" value="FlgN-like"/>
    <property type="match status" value="1"/>
</dbReference>
<dbReference type="InterPro" id="IPR036679">
    <property type="entry name" value="FlgN-like_sf"/>
</dbReference>
<protein>
    <submittedName>
        <fullName evidence="1">Flagellar export chaperone FlgN</fullName>
    </submittedName>
</protein>
<evidence type="ECO:0000313" key="2">
    <source>
        <dbReference type="Proteomes" id="UP001528411"/>
    </source>
</evidence>
<accession>A0ABT5FJF5</accession>
<sequence length="102" mass="11642">MAEQPEIITHLKNVLLQQRLNLQSMMEILASELEAVKKRDGDQLSRVAAEKEKLLNAISEIDNQCNTEQLKPYITGNDELSALRDEIVEAFEVCQQKMKLCI</sequence>
<evidence type="ECO:0000313" key="1">
    <source>
        <dbReference type="EMBL" id="MDC2891311.1"/>
    </source>
</evidence>
<dbReference type="Gene3D" id="1.20.58.300">
    <property type="entry name" value="FlgN-like"/>
    <property type="match status" value="1"/>
</dbReference>
<proteinExistence type="predicted"/>
<keyword evidence="1" id="KW-0969">Cilium</keyword>
<comment type="caution">
    <text evidence="1">The sequence shown here is derived from an EMBL/GenBank/DDBJ whole genome shotgun (WGS) entry which is preliminary data.</text>
</comment>
<dbReference type="EMBL" id="JAQOMS010000002">
    <property type="protein sequence ID" value="MDC2891311.1"/>
    <property type="molecule type" value="Genomic_DNA"/>
</dbReference>
<keyword evidence="2" id="KW-1185">Reference proteome</keyword>
<keyword evidence="1" id="KW-0282">Flagellum</keyword>
<dbReference type="RefSeq" id="WP_272182324.1">
    <property type="nucleotide sequence ID" value="NZ_JAQOMS010000002.1"/>
</dbReference>
<name>A0ABT5FJF5_9GAMM</name>
<organism evidence="1 2">
    <name type="scientific">Psychrosphaera algicola</name>
    <dbReference type="NCBI Taxonomy" id="3023714"/>
    <lineage>
        <taxon>Bacteria</taxon>
        <taxon>Pseudomonadati</taxon>
        <taxon>Pseudomonadota</taxon>
        <taxon>Gammaproteobacteria</taxon>
        <taxon>Alteromonadales</taxon>
        <taxon>Pseudoalteromonadaceae</taxon>
        <taxon>Psychrosphaera</taxon>
    </lineage>
</organism>
<reference evidence="1 2" key="1">
    <citation type="submission" date="2023-01" db="EMBL/GenBank/DDBJ databases">
        <title>Psychrosphaera sp. nov., isolated from marine algae.</title>
        <authorList>
            <person name="Bayburt H."/>
            <person name="Choi B.J."/>
            <person name="Kim J.M."/>
            <person name="Choi D.G."/>
            <person name="Jeon C.O."/>
        </authorList>
    </citation>
    <scope>NUCLEOTIDE SEQUENCE [LARGE SCALE GENOMIC DNA]</scope>
    <source>
        <strain evidence="1 2">G1-22</strain>
    </source>
</reference>
<gene>
    <name evidence="1" type="primary">flgN</name>
    <name evidence="1" type="ORF">PN838_24390</name>
</gene>
<keyword evidence="1" id="KW-0966">Cell projection</keyword>